<dbReference type="GO" id="GO:0004197">
    <property type="term" value="F:cysteine-type endopeptidase activity"/>
    <property type="evidence" value="ECO:0007669"/>
    <property type="project" value="InterPro"/>
</dbReference>
<dbReference type="GO" id="GO:0006508">
    <property type="term" value="P:proteolysis"/>
    <property type="evidence" value="ECO:0007669"/>
    <property type="project" value="InterPro"/>
</dbReference>
<evidence type="ECO:0000256" key="1">
    <source>
        <dbReference type="ARBA" id="ARBA00004173"/>
    </source>
</evidence>
<gene>
    <name evidence="12" type="ORF">MARPO_0052s0114</name>
</gene>
<evidence type="ECO:0000256" key="5">
    <source>
        <dbReference type="ARBA" id="ARBA00022824"/>
    </source>
</evidence>
<proteinExistence type="inferred from homology"/>
<feature type="domain" description="Caspase family p20" evidence="11">
    <location>
        <begin position="597"/>
        <end position="704"/>
    </location>
</feature>
<evidence type="ECO:0000256" key="2">
    <source>
        <dbReference type="ARBA" id="ARBA00004240"/>
    </source>
</evidence>
<evidence type="ECO:0000313" key="12">
    <source>
        <dbReference type="EMBL" id="PTQ38340.1"/>
    </source>
</evidence>
<comment type="subcellular location">
    <subcellularLocation>
        <location evidence="2">Endoplasmic reticulum</location>
    </subcellularLocation>
    <subcellularLocation>
        <location evidence="3">Membrane</location>
    </subcellularLocation>
    <subcellularLocation>
        <location evidence="1">Mitochondrion</location>
    </subcellularLocation>
</comment>
<evidence type="ECO:0000256" key="6">
    <source>
        <dbReference type="ARBA" id="ARBA00023128"/>
    </source>
</evidence>
<dbReference type="GO" id="GO:0005739">
    <property type="term" value="C:mitochondrion"/>
    <property type="evidence" value="ECO:0007669"/>
    <property type="project" value="UniProtKB-SubCell"/>
</dbReference>
<dbReference type="SUPFAM" id="SSF53474">
    <property type="entry name" value="alpha/beta-Hydrolases"/>
    <property type="match status" value="2"/>
</dbReference>
<dbReference type="InterPro" id="IPR002138">
    <property type="entry name" value="Pept_C14_p10"/>
</dbReference>
<keyword evidence="7" id="KW-0472">Membrane</keyword>
<accession>A0A2R6WWW4</accession>
<evidence type="ECO:0000259" key="10">
    <source>
        <dbReference type="PROSITE" id="PS50207"/>
    </source>
</evidence>
<dbReference type="InterPro" id="IPR011600">
    <property type="entry name" value="Pept_C14_caspase"/>
</dbReference>
<feature type="region of interest" description="Disordered" evidence="9">
    <location>
        <begin position="458"/>
        <end position="477"/>
    </location>
</feature>
<reference evidence="13" key="1">
    <citation type="journal article" date="2017" name="Cell">
        <title>Insights into land plant evolution garnered from the Marchantia polymorpha genome.</title>
        <authorList>
            <person name="Bowman J.L."/>
            <person name="Kohchi T."/>
            <person name="Yamato K.T."/>
            <person name="Jenkins J."/>
            <person name="Shu S."/>
            <person name="Ishizaki K."/>
            <person name="Yamaoka S."/>
            <person name="Nishihama R."/>
            <person name="Nakamura Y."/>
            <person name="Berger F."/>
            <person name="Adam C."/>
            <person name="Aki S.S."/>
            <person name="Althoff F."/>
            <person name="Araki T."/>
            <person name="Arteaga-Vazquez M.A."/>
            <person name="Balasubrmanian S."/>
            <person name="Barry K."/>
            <person name="Bauer D."/>
            <person name="Boehm C.R."/>
            <person name="Briginshaw L."/>
            <person name="Caballero-Perez J."/>
            <person name="Catarino B."/>
            <person name="Chen F."/>
            <person name="Chiyoda S."/>
            <person name="Chovatia M."/>
            <person name="Davies K.M."/>
            <person name="Delmans M."/>
            <person name="Demura T."/>
            <person name="Dierschke T."/>
            <person name="Dolan L."/>
            <person name="Dorantes-Acosta A.E."/>
            <person name="Eklund D.M."/>
            <person name="Florent S.N."/>
            <person name="Flores-Sandoval E."/>
            <person name="Fujiyama A."/>
            <person name="Fukuzawa H."/>
            <person name="Galik B."/>
            <person name="Grimanelli D."/>
            <person name="Grimwood J."/>
            <person name="Grossniklaus U."/>
            <person name="Hamada T."/>
            <person name="Haseloff J."/>
            <person name="Hetherington A.J."/>
            <person name="Higo A."/>
            <person name="Hirakawa Y."/>
            <person name="Hundley H.N."/>
            <person name="Ikeda Y."/>
            <person name="Inoue K."/>
            <person name="Inoue S.I."/>
            <person name="Ishida S."/>
            <person name="Jia Q."/>
            <person name="Kakita M."/>
            <person name="Kanazawa T."/>
            <person name="Kawai Y."/>
            <person name="Kawashima T."/>
            <person name="Kennedy M."/>
            <person name="Kinose K."/>
            <person name="Kinoshita T."/>
            <person name="Kohara Y."/>
            <person name="Koide E."/>
            <person name="Komatsu K."/>
            <person name="Kopischke S."/>
            <person name="Kubo M."/>
            <person name="Kyozuka J."/>
            <person name="Lagercrantz U."/>
            <person name="Lin S.S."/>
            <person name="Lindquist E."/>
            <person name="Lipzen A.M."/>
            <person name="Lu C.W."/>
            <person name="De Luna E."/>
            <person name="Martienssen R.A."/>
            <person name="Minamino N."/>
            <person name="Mizutani M."/>
            <person name="Mizutani M."/>
            <person name="Mochizuki N."/>
            <person name="Monte I."/>
            <person name="Mosher R."/>
            <person name="Nagasaki H."/>
            <person name="Nakagami H."/>
            <person name="Naramoto S."/>
            <person name="Nishitani K."/>
            <person name="Ohtani M."/>
            <person name="Okamoto T."/>
            <person name="Okumura M."/>
            <person name="Phillips J."/>
            <person name="Pollak B."/>
            <person name="Reinders A."/>
            <person name="Rovekamp M."/>
            <person name="Sano R."/>
            <person name="Sawa S."/>
            <person name="Schmid M.W."/>
            <person name="Shirakawa M."/>
            <person name="Solano R."/>
            <person name="Spunde A."/>
            <person name="Suetsugu N."/>
            <person name="Sugano S."/>
            <person name="Sugiyama A."/>
            <person name="Sun R."/>
            <person name="Suzuki Y."/>
            <person name="Takenaka M."/>
            <person name="Takezawa D."/>
            <person name="Tomogane H."/>
            <person name="Tsuzuki M."/>
            <person name="Ueda T."/>
            <person name="Umeda M."/>
            <person name="Ward J.M."/>
            <person name="Watanabe Y."/>
            <person name="Yazaki K."/>
            <person name="Yokoyama R."/>
            <person name="Yoshitake Y."/>
            <person name="Yotsui I."/>
            <person name="Zachgo S."/>
            <person name="Schmutz J."/>
        </authorList>
    </citation>
    <scope>NUCLEOTIDE SEQUENCE [LARGE SCALE GENOMIC DNA]</scope>
    <source>
        <strain evidence="13">Tak-1</strain>
    </source>
</reference>
<evidence type="ECO:0000256" key="4">
    <source>
        <dbReference type="ARBA" id="ARBA00010134"/>
    </source>
</evidence>
<keyword evidence="5" id="KW-0256">Endoplasmic reticulum</keyword>
<dbReference type="OrthoDB" id="427518at2759"/>
<keyword evidence="6" id="KW-0496">Mitochondrion</keyword>
<dbReference type="Gene3D" id="3.40.50.1460">
    <property type="match status" value="1"/>
</dbReference>
<sequence>MKRQLSDSVYEFQTPDGDFDVELVFFHGLCFSEYADAYETTWRVEDGTEGTKCWLWDLVPKTFPRARILAVSYDSCARVSDRAGRMSFSNLGIILVQDLIHLAKVGQRNRPVVLVGYCLGGLVIKQLCTEAERQLDYAPDGASKGRLDQFLTNVRANVFLDTPHAGTDLAKYLKKKEKCDGPVLEYLDSSSASLGHLNSNFESLATEREWEPFSCWYFRKTLVWSSVKLSNSGLQVVQEESARRGQGRFFCVDADHSGKASSGRRQLEQPLDQLEGFVADVVSKTKLPHSQEAPVKIHTCPTLPRVKYDQLNDSLHEIYRPKAEVKMELLFFPGPQGKDGYKATWMTEDSEHCWLEDWLPEAFPEARIWTVSYDLAEIDPELISENLITTLILSRSYGWCPMILVGHCVGGLVIKEFCSFVVNKIGKDENSKRLQEFLGSVRGIAFYGTPHSAYTQSETSRLSVGAGEKKGSANPSEPRFWSGRAVGRLNSGYMRCVSSFGWKELALGETHPTQQGSRKSIIVDEFSASNGIQRNSFFPIAADHLSLCKPKSPTSNCFQYLVHFIHTTMNEAQYANMNVRRKKRRGIALLIGMEKKRDGSEADRYRVESMADYLHFDFVPVIDIKASKIQHKLEEILAGVNETDECIVCCVDAHGEVLDGIHFIHDNEGDRIELLSKILKPISDCDLLAGKPKVFVVNSCREIRGGTEPTSSNSQEQNDLEGKEDCLLMYSCKLNTQSYRAETGYEKGTFFIIELTYHISLSYQTTDVQDIFKKVEKKVQELAARRKVDQCPVIYSSLKKRLSWRLK</sequence>
<dbReference type="Proteomes" id="UP000244005">
    <property type="component" value="Unassembled WGS sequence"/>
</dbReference>
<dbReference type="SMART" id="SM00115">
    <property type="entry name" value="CASc"/>
    <property type="match status" value="1"/>
</dbReference>
<dbReference type="GO" id="GO:0005783">
    <property type="term" value="C:endoplasmic reticulum"/>
    <property type="evidence" value="ECO:0007669"/>
    <property type="project" value="UniProtKB-SubCell"/>
</dbReference>
<dbReference type="PANTHER" id="PTHR48182:SF2">
    <property type="entry name" value="PROTEIN SERAC1"/>
    <property type="match status" value="1"/>
</dbReference>
<dbReference type="PROSITE" id="PS50208">
    <property type="entry name" value="CASPASE_P20"/>
    <property type="match status" value="1"/>
</dbReference>
<dbReference type="Pfam" id="PF00656">
    <property type="entry name" value="Peptidase_C14"/>
    <property type="match status" value="1"/>
</dbReference>
<dbReference type="InterPro" id="IPR001309">
    <property type="entry name" value="Pept_C14_p20"/>
</dbReference>
<feature type="domain" description="Caspase family p10" evidence="10">
    <location>
        <begin position="747"/>
        <end position="802"/>
    </location>
</feature>
<dbReference type="PANTHER" id="PTHR48182">
    <property type="entry name" value="PROTEIN SERAC1"/>
    <property type="match status" value="1"/>
</dbReference>
<evidence type="ECO:0000256" key="7">
    <source>
        <dbReference type="ARBA" id="ARBA00023136"/>
    </source>
</evidence>
<comment type="similarity">
    <text evidence="4 8">Belongs to the peptidase C14A family.</text>
</comment>
<dbReference type="EMBL" id="KZ772724">
    <property type="protein sequence ID" value="PTQ38340.1"/>
    <property type="molecule type" value="Genomic_DNA"/>
</dbReference>
<dbReference type="InterPro" id="IPR029030">
    <property type="entry name" value="Caspase-like_dom_sf"/>
</dbReference>
<dbReference type="Gene3D" id="3.40.50.1820">
    <property type="entry name" value="alpha/beta hydrolase"/>
    <property type="match status" value="1"/>
</dbReference>
<dbReference type="InterPro" id="IPR052374">
    <property type="entry name" value="SERAC1"/>
</dbReference>
<dbReference type="AlphaFoldDB" id="A0A2R6WWW4"/>
<dbReference type="SUPFAM" id="SSF52129">
    <property type="entry name" value="Caspase-like"/>
    <property type="match status" value="1"/>
</dbReference>
<keyword evidence="13" id="KW-1185">Reference proteome</keyword>
<organism evidence="12 13">
    <name type="scientific">Marchantia polymorpha</name>
    <name type="common">Common liverwort</name>
    <name type="synonym">Marchantia aquatica</name>
    <dbReference type="NCBI Taxonomy" id="3197"/>
    <lineage>
        <taxon>Eukaryota</taxon>
        <taxon>Viridiplantae</taxon>
        <taxon>Streptophyta</taxon>
        <taxon>Embryophyta</taxon>
        <taxon>Marchantiophyta</taxon>
        <taxon>Marchantiopsida</taxon>
        <taxon>Marchantiidae</taxon>
        <taxon>Marchantiales</taxon>
        <taxon>Marchantiaceae</taxon>
        <taxon>Marchantia</taxon>
    </lineage>
</organism>
<protein>
    <recommendedName>
        <fullName evidence="14">Caspase family p20 domain-containing protein</fullName>
    </recommendedName>
</protein>
<evidence type="ECO:0000313" key="13">
    <source>
        <dbReference type="Proteomes" id="UP000244005"/>
    </source>
</evidence>
<dbReference type="InterPro" id="IPR029058">
    <property type="entry name" value="AB_hydrolase_fold"/>
</dbReference>
<dbReference type="PROSITE" id="PS50207">
    <property type="entry name" value="CASPASE_P10"/>
    <property type="match status" value="1"/>
</dbReference>
<evidence type="ECO:0000256" key="9">
    <source>
        <dbReference type="SAM" id="MobiDB-lite"/>
    </source>
</evidence>
<evidence type="ECO:0000256" key="3">
    <source>
        <dbReference type="ARBA" id="ARBA00004370"/>
    </source>
</evidence>
<name>A0A2R6WWW4_MARPO</name>
<evidence type="ECO:0000256" key="8">
    <source>
        <dbReference type="RuleBase" id="RU003971"/>
    </source>
</evidence>
<dbReference type="GO" id="GO:0016020">
    <property type="term" value="C:membrane"/>
    <property type="evidence" value="ECO:0007669"/>
    <property type="project" value="UniProtKB-SubCell"/>
</dbReference>
<evidence type="ECO:0008006" key="14">
    <source>
        <dbReference type="Google" id="ProtNLM"/>
    </source>
</evidence>
<evidence type="ECO:0000259" key="11">
    <source>
        <dbReference type="PROSITE" id="PS50208"/>
    </source>
</evidence>
<dbReference type="InterPro" id="IPR015917">
    <property type="entry name" value="Pept_C14A"/>
</dbReference>